<gene>
    <name evidence="9" type="ORF">RT717_08825</name>
</gene>
<evidence type="ECO:0000256" key="7">
    <source>
        <dbReference type="ARBA" id="ARBA00048039"/>
    </source>
</evidence>
<dbReference type="CDD" id="cd01627">
    <property type="entry name" value="HAD_TPP"/>
    <property type="match status" value="1"/>
</dbReference>
<dbReference type="InterPro" id="IPR003337">
    <property type="entry name" value="Trehalose_PPase"/>
</dbReference>
<dbReference type="Pfam" id="PF02358">
    <property type="entry name" value="Trehalose_PPase"/>
    <property type="match status" value="1"/>
</dbReference>
<keyword evidence="10" id="KW-1185">Reference proteome</keyword>
<dbReference type="PANTHER" id="PTHR10788">
    <property type="entry name" value="TREHALOSE-6-PHOSPHATE SYNTHASE"/>
    <property type="match status" value="1"/>
</dbReference>
<evidence type="ECO:0000256" key="5">
    <source>
        <dbReference type="ARBA" id="ARBA00022676"/>
    </source>
</evidence>
<name>A0ABZ0IWJ1_9BACT</name>
<dbReference type="Proteomes" id="UP001302349">
    <property type="component" value="Chromosome"/>
</dbReference>
<dbReference type="SUPFAM" id="SSF53756">
    <property type="entry name" value="UDP-Glycosyltransferase/glycogen phosphorylase"/>
    <property type="match status" value="1"/>
</dbReference>
<comment type="similarity">
    <text evidence="2">In the C-terminal section; belongs to the trehalose phosphatase family.</text>
</comment>
<dbReference type="Gene3D" id="3.30.70.1020">
    <property type="entry name" value="Trehalose-6-phosphate phosphatase related protein, domain 2"/>
    <property type="match status" value="1"/>
</dbReference>
<dbReference type="EC" id="2.4.1.15" evidence="8"/>
<evidence type="ECO:0000256" key="4">
    <source>
        <dbReference type="ARBA" id="ARBA00011881"/>
    </source>
</evidence>
<organism evidence="9 10">
    <name type="scientific">Imperialibacter roseus</name>
    <dbReference type="NCBI Taxonomy" id="1324217"/>
    <lineage>
        <taxon>Bacteria</taxon>
        <taxon>Pseudomonadati</taxon>
        <taxon>Bacteroidota</taxon>
        <taxon>Cytophagia</taxon>
        <taxon>Cytophagales</taxon>
        <taxon>Flammeovirgaceae</taxon>
        <taxon>Imperialibacter</taxon>
    </lineage>
</organism>
<comment type="catalytic activity">
    <reaction evidence="7">
        <text>D-glucose 6-phosphate + UDP-alpha-D-glucose = alpha,alpha-trehalose 6-phosphate + UDP + H(+)</text>
        <dbReference type="Rhea" id="RHEA:18889"/>
        <dbReference type="ChEBI" id="CHEBI:15378"/>
        <dbReference type="ChEBI" id="CHEBI:58223"/>
        <dbReference type="ChEBI" id="CHEBI:58429"/>
        <dbReference type="ChEBI" id="CHEBI:58885"/>
        <dbReference type="ChEBI" id="CHEBI:61548"/>
        <dbReference type="EC" id="2.4.1.15"/>
    </reaction>
</comment>
<evidence type="ECO:0000256" key="6">
    <source>
        <dbReference type="ARBA" id="ARBA00022679"/>
    </source>
</evidence>
<dbReference type="InterPro" id="IPR023214">
    <property type="entry name" value="HAD_sf"/>
</dbReference>
<evidence type="ECO:0000256" key="2">
    <source>
        <dbReference type="ARBA" id="ARBA00006330"/>
    </source>
</evidence>
<comment type="similarity">
    <text evidence="3">Belongs to the glycosyltransferase 20 family.</text>
</comment>
<evidence type="ECO:0000256" key="3">
    <source>
        <dbReference type="ARBA" id="ARBA00008799"/>
    </source>
</evidence>
<dbReference type="Gene3D" id="3.40.50.1000">
    <property type="entry name" value="HAD superfamily/HAD-like"/>
    <property type="match status" value="1"/>
</dbReference>
<evidence type="ECO:0000313" key="9">
    <source>
        <dbReference type="EMBL" id="WOK08738.1"/>
    </source>
</evidence>
<dbReference type="InterPro" id="IPR012766">
    <property type="entry name" value="Trehalose_OtsA"/>
</dbReference>
<comment type="pathway">
    <text evidence="1">Glycan biosynthesis; trehalose biosynthesis.</text>
</comment>
<evidence type="ECO:0000256" key="1">
    <source>
        <dbReference type="ARBA" id="ARBA00005199"/>
    </source>
</evidence>
<evidence type="ECO:0000256" key="8">
    <source>
        <dbReference type="NCBIfam" id="TIGR02400"/>
    </source>
</evidence>
<dbReference type="NCBIfam" id="TIGR01484">
    <property type="entry name" value="HAD-SF-IIB"/>
    <property type="match status" value="1"/>
</dbReference>
<dbReference type="InterPro" id="IPR036412">
    <property type="entry name" value="HAD-like_sf"/>
</dbReference>
<dbReference type="NCBIfam" id="TIGR02400">
    <property type="entry name" value="trehalose_OtsA"/>
    <property type="match status" value="1"/>
</dbReference>
<dbReference type="InterPro" id="IPR001830">
    <property type="entry name" value="Glyco_trans_20"/>
</dbReference>
<sequence length="726" mass="83476">MPKTIIVSNRLPVKIKVEKNEFKTRPSEGGLATGLGSIYKKGNNIWLGWPGQPIKKESDKAKITAQLKKDNMAPVFLTQTEIEEFYEGFSNETLWPNFHYFNQFAVYNTGLWKAYQKVNRKFAKEIAKIASPNDTIWIHDYQLLLVPQMVREMFPRISIGFFLHIPFPSFESFRLLPWRRELLLGMLGSDFLGFHTYDDMRHFLSSVNRLAGFGNSNGKMTVNNRIVMADALPMGIDYDKYASEASHPDTLTKEVKFRASLGDVKLVLSIDRLDYSKGIPQRLRAFEMFLERYPEWRDKVSVVMIVVPSRDQVEMYKQLKEEIDLLVGRINGKFSRLAWTPIHYFYRSFELSSLSAFYRMAHVALVTPMRDGMNLVCKEFIASKLDKKGVLILSEMAGASKELSDSILINPNDMEEQVEAIHQALTMPEAEQITRMTSMQESLKRYNIHHWVNLFFDRLGLVKAEQKSLETKLVDKETSQKLFKDYKKATTRLIFLDYDGTLTGFSDNPQHAVPDAELHTIVKSLTANKKNRVVIISGRDRQTLEGWLGQYPVDFITEHGAWLREIGSEWETIAAMDASWKRNIMEVMEGYVNRTPGSFVEEKEFSLVWHYRKVETGLGELRTRELTSHLKYITANMPLNVLEGNKVVEVKNSEINKGRAATLWLEKFPSDFVLAVGDDWTDEDTFKSMPDKAYSIKVGSTYSAAKFNIPSVEDVRKLLKQLGDIT</sequence>
<comment type="subunit">
    <text evidence="4">Homotetramer.</text>
</comment>
<protein>
    <recommendedName>
        <fullName evidence="8">Alpha,alpha-trehalose-phosphate synthase</fullName>
        <ecNumber evidence="8">2.4.1.15</ecNumber>
    </recommendedName>
</protein>
<dbReference type="EMBL" id="CP136051">
    <property type="protein sequence ID" value="WOK08738.1"/>
    <property type="molecule type" value="Genomic_DNA"/>
</dbReference>
<reference evidence="9 10" key="1">
    <citation type="journal article" date="2023" name="Microbiol. Resour. Announc.">
        <title>Complete Genome Sequence of Imperialibacter roseus strain P4T.</title>
        <authorList>
            <person name="Tizabi D.R."/>
            <person name="Bachvaroff T."/>
            <person name="Hill R.T."/>
        </authorList>
    </citation>
    <scope>NUCLEOTIDE SEQUENCE [LARGE SCALE GENOMIC DNA]</scope>
    <source>
        <strain evidence="9 10">P4T</strain>
    </source>
</reference>
<dbReference type="Pfam" id="PF00982">
    <property type="entry name" value="Glyco_transf_20"/>
    <property type="match status" value="1"/>
</dbReference>
<accession>A0ABZ0IWJ1</accession>
<dbReference type="Gene3D" id="3.40.50.2000">
    <property type="entry name" value="Glycogen Phosphorylase B"/>
    <property type="match status" value="2"/>
</dbReference>
<evidence type="ECO:0000313" key="10">
    <source>
        <dbReference type="Proteomes" id="UP001302349"/>
    </source>
</evidence>
<keyword evidence="5" id="KW-0328">Glycosyltransferase</keyword>
<keyword evidence="6" id="KW-0808">Transferase</keyword>
<dbReference type="NCBIfam" id="TIGR00685">
    <property type="entry name" value="T6PP"/>
    <property type="match status" value="1"/>
</dbReference>
<dbReference type="PANTHER" id="PTHR10788:SF106">
    <property type="entry name" value="BCDNA.GH08860"/>
    <property type="match status" value="1"/>
</dbReference>
<proteinExistence type="inferred from homology"/>
<dbReference type="InterPro" id="IPR006379">
    <property type="entry name" value="HAD-SF_hydro_IIB"/>
</dbReference>
<dbReference type="RefSeq" id="WP_317491371.1">
    <property type="nucleotide sequence ID" value="NZ_CP136051.1"/>
</dbReference>
<dbReference type="NCBIfam" id="NF011071">
    <property type="entry name" value="PRK14501.1"/>
    <property type="match status" value="1"/>
</dbReference>
<dbReference type="CDD" id="cd03788">
    <property type="entry name" value="GT20_TPS"/>
    <property type="match status" value="1"/>
</dbReference>
<dbReference type="SUPFAM" id="SSF56784">
    <property type="entry name" value="HAD-like"/>
    <property type="match status" value="1"/>
</dbReference>